<dbReference type="SMART" id="SM00066">
    <property type="entry name" value="GAL4"/>
    <property type="match status" value="1"/>
</dbReference>
<dbReference type="PANTHER" id="PTHR31001">
    <property type="entry name" value="UNCHARACTERIZED TRANSCRIPTIONAL REGULATORY PROTEIN"/>
    <property type="match status" value="1"/>
</dbReference>
<dbReference type="SMART" id="SM00906">
    <property type="entry name" value="Fungal_trans"/>
    <property type="match status" value="1"/>
</dbReference>
<evidence type="ECO:0000256" key="1">
    <source>
        <dbReference type="ARBA" id="ARBA00004123"/>
    </source>
</evidence>
<feature type="region of interest" description="Disordered" evidence="4">
    <location>
        <begin position="91"/>
        <end position="125"/>
    </location>
</feature>
<sequence length="732" mass="82945">MSTDGQPPQQRIVPPSRRRDKPILSCVLCRRRKLKCDRQQPCKTCVDRGLALSCTYARNIPVPAHEPKPANNVHDRIDQLEKLVTSLMGVNSQGHQHSVTEDNDSPWPQPTETSTNTEDTGTTDRVKLEKDAVSYTGSGHWTSILDSISELREQLDLIPTAAQPNDPTQDELAGPDLLFGKHPHAKQHELLAAIPPRADADALVATYFASMDMAPNILHRPTFLREYDQFWATPFETPIMWLGLLFSIFALSTRFQSVLNCQDTSYGLTDVSLYSARMSLYREKSVQCLILGNYTKCPPYTLETFLQYFVTEYFRSQDSQFGVWVVVGMIVRIAFRMGYHREPSRFANITPFKAEMRRKMWAIIVQLDLMTSVQMGLPRMIQPTMYDVWQARNLTDEDLDEKMTELPPSRPDTESTVMLYTIVRNRVLQVFARITDLTSSTVQPSYQSVMELDAALRAESESMPPSMKAARAKDLLVAETDVAMRRLYLGLTLLKAELVLHRPFLLLGRTDKRYEYSRLACLDAALEILDFQKALDIETRPGGRLWSNKWRLWSVSWRFSSLVSLDFILATTVLALDLDKDLITPIPIPEHPTDRVRFRNGQPTRTEIVRALTDTYEVWMRSSETSREAKKVAAAVRLVLGKVNAIDSSGTSVDHGTPLSPFDFASFGQPSASTNIPSADPDGAFFDMNDPRFMPQFDPLVDMGIPGFDWNGLETTTTFPNFEHNFQDAYLG</sequence>
<dbReference type="EMBL" id="MU004290">
    <property type="protein sequence ID" value="KAF2662251.1"/>
    <property type="molecule type" value="Genomic_DNA"/>
</dbReference>
<dbReference type="CDD" id="cd00067">
    <property type="entry name" value="GAL4"/>
    <property type="match status" value="1"/>
</dbReference>
<dbReference type="AlphaFoldDB" id="A0A6A6TSG5"/>
<dbReference type="Proteomes" id="UP000799324">
    <property type="component" value="Unassembled WGS sequence"/>
</dbReference>
<dbReference type="Pfam" id="PF00172">
    <property type="entry name" value="Zn_clus"/>
    <property type="match status" value="1"/>
</dbReference>
<keyword evidence="7" id="KW-1185">Reference proteome</keyword>
<protein>
    <recommendedName>
        <fullName evidence="5">Zn(2)-C6 fungal-type domain-containing protein</fullName>
    </recommendedName>
</protein>
<feature type="compositionally biased region" description="Low complexity" evidence="4">
    <location>
        <begin position="111"/>
        <end position="120"/>
    </location>
</feature>
<proteinExistence type="predicted"/>
<comment type="subcellular location">
    <subcellularLocation>
        <location evidence="1">Nucleus</location>
    </subcellularLocation>
</comment>
<dbReference type="Pfam" id="PF04082">
    <property type="entry name" value="Fungal_trans"/>
    <property type="match status" value="1"/>
</dbReference>
<accession>A0A6A6TSG5</accession>
<dbReference type="PANTHER" id="PTHR31001:SF49">
    <property type="entry name" value="ZN(II)2CYS6 TRANSCRIPTION FACTOR (EUROFUNG)"/>
    <property type="match status" value="1"/>
</dbReference>
<dbReference type="PROSITE" id="PS50048">
    <property type="entry name" value="ZN2_CY6_FUNGAL_2"/>
    <property type="match status" value="1"/>
</dbReference>
<dbReference type="Gene3D" id="4.10.240.10">
    <property type="entry name" value="Zn(2)-C6 fungal-type DNA-binding domain"/>
    <property type="match status" value="1"/>
</dbReference>
<dbReference type="SUPFAM" id="SSF57701">
    <property type="entry name" value="Zn2/Cys6 DNA-binding domain"/>
    <property type="match status" value="1"/>
</dbReference>
<evidence type="ECO:0000256" key="4">
    <source>
        <dbReference type="SAM" id="MobiDB-lite"/>
    </source>
</evidence>
<organism evidence="6 7">
    <name type="scientific">Lophiostoma macrostomum CBS 122681</name>
    <dbReference type="NCBI Taxonomy" id="1314788"/>
    <lineage>
        <taxon>Eukaryota</taxon>
        <taxon>Fungi</taxon>
        <taxon>Dikarya</taxon>
        <taxon>Ascomycota</taxon>
        <taxon>Pezizomycotina</taxon>
        <taxon>Dothideomycetes</taxon>
        <taxon>Pleosporomycetidae</taxon>
        <taxon>Pleosporales</taxon>
        <taxon>Lophiostomataceae</taxon>
        <taxon>Lophiostoma</taxon>
    </lineage>
</organism>
<dbReference type="InterPro" id="IPR050613">
    <property type="entry name" value="Sec_Metabolite_Reg"/>
</dbReference>
<evidence type="ECO:0000313" key="6">
    <source>
        <dbReference type="EMBL" id="KAF2662251.1"/>
    </source>
</evidence>
<evidence type="ECO:0000256" key="2">
    <source>
        <dbReference type="ARBA" id="ARBA00022723"/>
    </source>
</evidence>
<dbReference type="InterPro" id="IPR036864">
    <property type="entry name" value="Zn2-C6_fun-type_DNA-bd_sf"/>
</dbReference>
<dbReference type="GO" id="GO:0005634">
    <property type="term" value="C:nucleus"/>
    <property type="evidence" value="ECO:0007669"/>
    <property type="project" value="UniProtKB-SubCell"/>
</dbReference>
<reference evidence="6" key="1">
    <citation type="journal article" date="2020" name="Stud. Mycol.">
        <title>101 Dothideomycetes genomes: a test case for predicting lifestyles and emergence of pathogens.</title>
        <authorList>
            <person name="Haridas S."/>
            <person name="Albert R."/>
            <person name="Binder M."/>
            <person name="Bloem J."/>
            <person name="Labutti K."/>
            <person name="Salamov A."/>
            <person name="Andreopoulos B."/>
            <person name="Baker S."/>
            <person name="Barry K."/>
            <person name="Bills G."/>
            <person name="Bluhm B."/>
            <person name="Cannon C."/>
            <person name="Castanera R."/>
            <person name="Culley D."/>
            <person name="Daum C."/>
            <person name="Ezra D."/>
            <person name="Gonzalez J."/>
            <person name="Henrissat B."/>
            <person name="Kuo A."/>
            <person name="Liang C."/>
            <person name="Lipzen A."/>
            <person name="Lutzoni F."/>
            <person name="Magnuson J."/>
            <person name="Mondo S."/>
            <person name="Nolan M."/>
            <person name="Ohm R."/>
            <person name="Pangilinan J."/>
            <person name="Park H.-J."/>
            <person name="Ramirez L."/>
            <person name="Alfaro M."/>
            <person name="Sun H."/>
            <person name="Tritt A."/>
            <person name="Yoshinaga Y."/>
            <person name="Zwiers L.-H."/>
            <person name="Turgeon B."/>
            <person name="Goodwin S."/>
            <person name="Spatafora J."/>
            <person name="Crous P."/>
            <person name="Grigoriev I."/>
        </authorList>
    </citation>
    <scope>NUCLEOTIDE SEQUENCE</scope>
    <source>
        <strain evidence="6">CBS 122681</strain>
    </source>
</reference>
<dbReference type="GO" id="GO:0000981">
    <property type="term" value="F:DNA-binding transcription factor activity, RNA polymerase II-specific"/>
    <property type="evidence" value="ECO:0007669"/>
    <property type="project" value="InterPro"/>
</dbReference>
<dbReference type="InterPro" id="IPR007219">
    <property type="entry name" value="XnlR_reg_dom"/>
</dbReference>
<evidence type="ECO:0000259" key="5">
    <source>
        <dbReference type="PROSITE" id="PS50048"/>
    </source>
</evidence>
<dbReference type="CDD" id="cd12148">
    <property type="entry name" value="fungal_TF_MHR"/>
    <property type="match status" value="1"/>
</dbReference>
<dbReference type="GO" id="GO:0008270">
    <property type="term" value="F:zinc ion binding"/>
    <property type="evidence" value="ECO:0007669"/>
    <property type="project" value="InterPro"/>
</dbReference>
<evidence type="ECO:0000256" key="3">
    <source>
        <dbReference type="ARBA" id="ARBA00023242"/>
    </source>
</evidence>
<name>A0A6A6TSG5_9PLEO</name>
<feature type="domain" description="Zn(2)-C6 fungal-type" evidence="5">
    <location>
        <begin position="25"/>
        <end position="56"/>
    </location>
</feature>
<dbReference type="PROSITE" id="PS00463">
    <property type="entry name" value="ZN2_CY6_FUNGAL_1"/>
    <property type="match status" value="1"/>
</dbReference>
<evidence type="ECO:0000313" key="7">
    <source>
        <dbReference type="Proteomes" id="UP000799324"/>
    </source>
</evidence>
<dbReference type="InterPro" id="IPR001138">
    <property type="entry name" value="Zn2Cys6_DnaBD"/>
</dbReference>
<dbReference type="OrthoDB" id="4934715at2759"/>
<dbReference type="GO" id="GO:0003677">
    <property type="term" value="F:DNA binding"/>
    <property type="evidence" value="ECO:0007669"/>
    <property type="project" value="InterPro"/>
</dbReference>
<dbReference type="GO" id="GO:0006351">
    <property type="term" value="P:DNA-templated transcription"/>
    <property type="evidence" value="ECO:0007669"/>
    <property type="project" value="InterPro"/>
</dbReference>
<keyword evidence="3" id="KW-0539">Nucleus</keyword>
<keyword evidence="2" id="KW-0479">Metal-binding</keyword>
<gene>
    <name evidence="6" type="ORF">K491DRAFT_686745</name>
</gene>